<dbReference type="KEGG" id="tva:5468406"/>
<dbReference type="InterPro" id="IPR020683">
    <property type="entry name" value="DUF3447"/>
</dbReference>
<dbReference type="SMART" id="SM00248">
    <property type="entry name" value="ANK"/>
    <property type="match status" value="3"/>
</dbReference>
<dbReference type="InterPro" id="IPR002110">
    <property type="entry name" value="Ankyrin_rpt"/>
</dbReference>
<feature type="repeat" description="ANK" evidence="1">
    <location>
        <begin position="326"/>
        <end position="358"/>
    </location>
</feature>
<keyword evidence="4" id="KW-1185">Reference proteome</keyword>
<sequence>MCEKYEDFITTYEKLFHLQSSESIDDTLNLIKSILISKYKRPAQQIIKCIFIAMQSNPRSLKSYIDILNQISSLYSISFQFLKIKSESLESFLSYNNNNGHYHFEKKDIPELDNEICSLIFNDQIDDFRRFLLTNKLPKSVLDLSSGHKISLLEACAFYGSVNIFYFLLSNYPCVVTLRCLHNSIIGGNIDIINECLKIHNLDCYCFLNAIKSHNNKFLEYIFEKELINFDQDFLEKNYINAITSSQNLKAVFLLYQAKKNIIPWCAAFPQTLDIIKAENIDLNMLDFDCKNLLHYASYFNNIDICEFLFSSSQVYHRPVNAIDINNQTALHYAAANDCAEIAKILISNDAFIKDGHS</sequence>
<dbReference type="Pfam" id="PF12796">
    <property type="entry name" value="Ank_2"/>
    <property type="match status" value="1"/>
</dbReference>
<dbReference type="PANTHER" id="PTHR24182">
    <property type="entry name" value="ANKYRIN REPEAT AND SOCS BOX CONTAINING 4"/>
    <property type="match status" value="1"/>
</dbReference>
<feature type="domain" description="DUF3447" evidence="2">
    <location>
        <begin position="176"/>
        <end position="254"/>
    </location>
</feature>
<dbReference type="SMR" id="A2D9J1"/>
<dbReference type="PROSITE" id="PS50297">
    <property type="entry name" value="ANK_REP_REGION"/>
    <property type="match status" value="1"/>
</dbReference>
<dbReference type="Proteomes" id="UP000001542">
    <property type="component" value="Unassembled WGS sequence"/>
</dbReference>
<dbReference type="PROSITE" id="PS50088">
    <property type="entry name" value="ANK_REPEAT"/>
    <property type="match status" value="1"/>
</dbReference>
<dbReference type="VEuPathDB" id="TrichDB:TVAG_075940"/>
<dbReference type="PANTHER" id="PTHR24182:SF13">
    <property type="entry name" value="LD18443P"/>
    <property type="match status" value="1"/>
</dbReference>
<dbReference type="VEuPathDB" id="TrichDB:TVAGG3_0293330"/>
<dbReference type="AlphaFoldDB" id="A2D9J1"/>
<evidence type="ECO:0000259" key="2">
    <source>
        <dbReference type="Pfam" id="PF11929"/>
    </source>
</evidence>
<protein>
    <recommendedName>
        <fullName evidence="2">DUF3447 domain-containing protein</fullName>
    </recommendedName>
</protein>
<dbReference type="Gene3D" id="1.25.40.20">
    <property type="entry name" value="Ankyrin repeat-containing domain"/>
    <property type="match status" value="1"/>
</dbReference>
<accession>A2D9J1</accession>
<keyword evidence="1" id="KW-0040">ANK repeat</keyword>
<name>A2D9J1_TRIV3</name>
<dbReference type="Pfam" id="PF11929">
    <property type="entry name" value="DUF3447"/>
    <property type="match status" value="1"/>
</dbReference>
<proteinExistence type="predicted"/>
<dbReference type="SUPFAM" id="SSF48403">
    <property type="entry name" value="Ankyrin repeat"/>
    <property type="match status" value="1"/>
</dbReference>
<evidence type="ECO:0000256" key="1">
    <source>
        <dbReference type="PROSITE-ProRule" id="PRU00023"/>
    </source>
</evidence>
<dbReference type="InterPro" id="IPR036770">
    <property type="entry name" value="Ankyrin_rpt-contain_sf"/>
</dbReference>
<reference evidence="3" key="2">
    <citation type="journal article" date="2007" name="Science">
        <title>Draft genome sequence of the sexually transmitted pathogen Trichomonas vaginalis.</title>
        <authorList>
            <person name="Carlton J.M."/>
            <person name="Hirt R.P."/>
            <person name="Silva J.C."/>
            <person name="Delcher A.L."/>
            <person name="Schatz M."/>
            <person name="Zhao Q."/>
            <person name="Wortman J.R."/>
            <person name="Bidwell S.L."/>
            <person name="Alsmark U.C.M."/>
            <person name="Besteiro S."/>
            <person name="Sicheritz-Ponten T."/>
            <person name="Noel C.J."/>
            <person name="Dacks J.B."/>
            <person name="Foster P.G."/>
            <person name="Simillion C."/>
            <person name="Van de Peer Y."/>
            <person name="Miranda-Saavedra D."/>
            <person name="Barton G.J."/>
            <person name="Westrop G.D."/>
            <person name="Mueller S."/>
            <person name="Dessi D."/>
            <person name="Fiori P.L."/>
            <person name="Ren Q."/>
            <person name="Paulsen I."/>
            <person name="Zhang H."/>
            <person name="Bastida-Corcuera F.D."/>
            <person name="Simoes-Barbosa A."/>
            <person name="Brown M.T."/>
            <person name="Hayes R.D."/>
            <person name="Mukherjee M."/>
            <person name="Okumura C.Y."/>
            <person name="Schneider R."/>
            <person name="Smith A.J."/>
            <person name="Vanacova S."/>
            <person name="Villalvazo M."/>
            <person name="Haas B.J."/>
            <person name="Pertea M."/>
            <person name="Feldblyum T.V."/>
            <person name="Utterback T.R."/>
            <person name="Shu C.L."/>
            <person name="Osoegawa K."/>
            <person name="de Jong P.J."/>
            <person name="Hrdy I."/>
            <person name="Horvathova L."/>
            <person name="Zubacova Z."/>
            <person name="Dolezal P."/>
            <person name="Malik S.B."/>
            <person name="Logsdon J.M. Jr."/>
            <person name="Henze K."/>
            <person name="Gupta A."/>
            <person name="Wang C.C."/>
            <person name="Dunne R.L."/>
            <person name="Upcroft J.A."/>
            <person name="Upcroft P."/>
            <person name="White O."/>
            <person name="Salzberg S.L."/>
            <person name="Tang P."/>
            <person name="Chiu C.-H."/>
            <person name="Lee Y.-S."/>
            <person name="Embley T.M."/>
            <person name="Coombs G.H."/>
            <person name="Mottram J.C."/>
            <person name="Tachezy J."/>
            <person name="Fraser-Liggett C.M."/>
            <person name="Johnson P.J."/>
        </authorList>
    </citation>
    <scope>NUCLEOTIDE SEQUENCE [LARGE SCALE GENOMIC DNA]</scope>
    <source>
        <strain evidence="3">G3</strain>
    </source>
</reference>
<dbReference type="EMBL" id="DS113181">
    <property type="protein sequence ID" value="EAY22847.1"/>
    <property type="molecule type" value="Genomic_DNA"/>
</dbReference>
<evidence type="ECO:0000313" key="3">
    <source>
        <dbReference type="EMBL" id="EAY22847.1"/>
    </source>
</evidence>
<dbReference type="InParanoid" id="A2D9J1"/>
<dbReference type="RefSeq" id="XP_001583833.1">
    <property type="nucleotide sequence ID" value="XM_001583783.1"/>
</dbReference>
<gene>
    <name evidence="3" type="ORF">TVAG_075940</name>
</gene>
<evidence type="ECO:0000313" key="4">
    <source>
        <dbReference type="Proteomes" id="UP000001542"/>
    </source>
</evidence>
<reference evidence="3" key="1">
    <citation type="submission" date="2006-10" db="EMBL/GenBank/DDBJ databases">
        <authorList>
            <person name="Amadeo P."/>
            <person name="Zhao Q."/>
            <person name="Wortman J."/>
            <person name="Fraser-Liggett C."/>
            <person name="Carlton J."/>
        </authorList>
    </citation>
    <scope>NUCLEOTIDE SEQUENCE</scope>
    <source>
        <strain evidence="3">G3</strain>
    </source>
</reference>
<organism evidence="3 4">
    <name type="scientific">Trichomonas vaginalis (strain ATCC PRA-98 / G3)</name>
    <dbReference type="NCBI Taxonomy" id="412133"/>
    <lineage>
        <taxon>Eukaryota</taxon>
        <taxon>Metamonada</taxon>
        <taxon>Parabasalia</taxon>
        <taxon>Trichomonadida</taxon>
        <taxon>Trichomonadidae</taxon>
        <taxon>Trichomonas</taxon>
    </lineage>
</organism>